<keyword evidence="3" id="KW-1185">Reference proteome</keyword>
<dbReference type="Proteomes" id="UP000515312">
    <property type="component" value="Chromosome"/>
</dbReference>
<gene>
    <name evidence="2" type="ORF">H7849_16010</name>
</gene>
<organism evidence="2 3">
    <name type="scientific">Alloacidobacterium dinghuense</name>
    <dbReference type="NCBI Taxonomy" id="2763107"/>
    <lineage>
        <taxon>Bacteria</taxon>
        <taxon>Pseudomonadati</taxon>
        <taxon>Acidobacteriota</taxon>
        <taxon>Terriglobia</taxon>
        <taxon>Terriglobales</taxon>
        <taxon>Acidobacteriaceae</taxon>
        <taxon>Alloacidobacterium</taxon>
    </lineage>
</organism>
<sequence length="148" mass="17166">MILSTALSLVHPWGNLRAYARADRPKLTGAVVPPEVRQVLETKCVDCHSESTHWPVYSNFAPASWFMEHDVSEAREHFNMSRWEEYSRESQVDLLTRIGAEARSGEMPLKHYLLLHPGAKLTSEDQQMIYEWTRAERKRVKSQVSEQK</sequence>
<dbReference type="RefSeq" id="WP_186740655.1">
    <property type="nucleotide sequence ID" value="NZ_CP060394.1"/>
</dbReference>
<dbReference type="EMBL" id="CP060394">
    <property type="protein sequence ID" value="QNI30635.1"/>
    <property type="molecule type" value="Genomic_DNA"/>
</dbReference>
<name>A0A7G8BDL5_9BACT</name>
<proteinExistence type="predicted"/>
<dbReference type="AlphaFoldDB" id="A0A7G8BDL5"/>
<reference evidence="2 3" key="1">
    <citation type="submission" date="2020-08" db="EMBL/GenBank/DDBJ databases">
        <title>Edaphobacter telluris sp. nov. and Acidobacterium dinghuensis sp. nov., two acidobacteria isolated from forest soil.</title>
        <authorList>
            <person name="Fu J."/>
            <person name="Qiu L."/>
        </authorList>
    </citation>
    <scope>NUCLEOTIDE SEQUENCE [LARGE SCALE GENOMIC DNA]</scope>
    <source>
        <strain evidence="2">4Y35</strain>
    </source>
</reference>
<dbReference type="InterPro" id="IPR025992">
    <property type="entry name" value="Haem-bd"/>
</dbReference>
<protein>
    <submittedName>
        <fullName evidence="2">Heme-binding domain-containing protein</fullName>
    </submittedName>
</protein>
<evidence type="ECO:0000313" key="3">
    <source>
        <dbReference type="Proteomes" id="UP000515312"/>
    </source>
</evidence>
<dbReference type="Pfam" id="PF14376">
    <property type="entry name" value="Haem_bd"/>
    <property type="match status" value="1"/>
</dbReference>
<evidence type="ECO:0000259" key="1">
    <source>
        <dbReference type="SMART" id="SM01235"/>
    </source>
</evidence>
<feature type="domain" description="Haem-binding" evidence="1">
    <location>
        <begin position="1"/>
        <end position="137"/>
    </location>
</feature>
<accession>A0A7G8BDL5</accession>
<dbReference type="KEGG" id="adin:H7849_16010"/>
<evidence type="ECO:0000313" key="2">
    <source>
        <dbReference type="EMBL" id="QNI30635.1"/>
    </source>
</evidence>
<dbReference type="SMART" id="SM01235">
    <property type="entry name" value="Haem_bd"/>
    <property type="match status" value="1"/>
</dbReference>